<dbReference type="GO" id="GO:0007229">
    <property type="term" value="P:integrin-mediated signaling pathway"/>
    <property type="evidence" value="ECO:0007669"/>
    <property type="project" value="UniProtKB-KW"/>
</dbReference>
<dbReference type="Pfam" id="PF01421">
    <property type="entry name" value="Reprolysin"/>
    <property type="match status" value="1"/>
</dbReference>
<evidence type="ECO:0000256" key="3">
    <source>
        <dbReference type="SAM" id="MobiDB-lite"/>
    </source>
</evidence>
<dbReference type="GO" id="GO:0004222">
    <property type="term" value="F:metalloendopeptidase activity"/>
    <property type="evidence" value="ECO:0007669"/>
    <property type="project" value="InterPro"/>
</dbReference>
<feature type="chain" id="PRO_5021406487" evidence="4">
    <location>
        <begin position="28"/>
        <end position="372"/>
    </location>
</feature>
<dbReference type="AlphaFoldDB" id="A0A4Z2G8V7"/>
<evidence type="ECO:0000259" key="5">
    <source>
        <dbReference type="PROSITE" id="PS50215"/>
    </source>
</evidence>
<accession>A0A4Z2G8V7</accession>
<comment type="caution">
    <text evidence="6">The sequence shown here is derived from an EMBL/GenBank/DDBJ whole genome shotgun (WGS) entry which is preliminary data.</text>
</comment>
<dbReference type="InterPro" id="IPR024079">
    <property type="entry name" value="MetalloPept_cat_dom_sf"/>
</dbReference>
<protein>
    <submittedName>
        <fullName evidence="6">A disintegrin and metalloproteinase with thrombospondin motifs 12</fullName>
    </submittedName>
</protein>
<dbReference type="PANTHER" id="PTHR11905">
    <property type="entry name" value="ADAM A DISINTEGRIN AND METALLOPROTEASE DOMAIN"/>
    <property type="match status" value="1"/>
</dbReference>
<evidence type="ECO:0000256" key="2">
    <source>
        <dbReference type="PROSITE-ProRule" id="PRU00276"/>
    </source>
</evidence>
<proteinExistence type="predicted"/>
<feature type="compositionally biased region" description="Basic and acidic residues" evidence="3">
    <location>
        <begin position="199"/>
        <end position="209"/>
    </location>
</feature>
<evidence type="ECO:0000313" key="7">
    <source>
        <dbReference type="Proteomes" id="UP000314294"/>
    </source>
</evidence>
<comment type="caution">
    <text evidence="2">Lacks conserved residue(s) required for the propagation of feature annotation.</text>
</comment>
<feature type="domain" description="Peptidase M12B" evidence="5">
    <location>
        <begin position="259"/>
        <end position="372"/>
    </location>
</feature>
<dbReference type="Pfam" id="PF01562">
    <property type="entry name" value="Pep_M12B_propep"/>
    <property type="match status" value="1"/>
</dbReference>
<dbReference type="PROSITE" id="PS50215">
    <property type="entry name" value="ADAM_MEPRO"/>
    <property type="match status" value="1"/>
</dbReference>
<dbReference type="GO" id="GO:0006508">
    <property type="term" value="P:proteolysis"/>
    <property type="evidence" value="ECO:0007669"/>
    <property type="project" value="InterPro"/>
</dbReference>
<gene>
    <name evidence="6" type="primary">ADAMTS12</name>
    <name evidence="6" type="ORF">EYF80_040542</name>
</gene>
<dbReference type="SUPFAM" id="SSF55486">
    <property type="entry name" value="Metalloproteases ('zincins'), catalytic domain"/>
    <property type="match status" value="1"/>
</dbReference>
<keyword evidence="7" id="KW-1185">Reference proteome</keyword>
<reference evidence="6 7" key="1">
    <citation type="submission" date="2019-03" db="EMBL/GenBank/DDBJ databases">
        <title>First draft genome of Liparis tanakae, snailfish: a comprehensive survey of snailfish specific genes.</title>
        <authorList>
            <person name="Kim W."/>
            <person name="Song I."/>
            <person name="Jeong J.-H."/>
            <person name="Kim D."/>
            <person name="Kim S."/>
            <person name="Ryu S."/>
            <person name="Song J.Y."/>
            <person name="Lee S.K."/>
        </authorList>
    </citation>
    <scope>NUCLEOTIDE SEQUENCE [LARGE SCALE GENOMIC DNA]</scope>
    <source>
        <tissue evidence="6">Muscle</tissue>
    </source>
</reference>
<evidence type="ECO:0000256" key="1">
    <source>
        <dbReference type="ARBA" id="ARBA00023157"/>
    </source>
</evidence>
<keyword evidence="6" id="KW-0401">Integrin</keyword>
<evidence type="ECO:0000256" key="4">
    <source>
        <dbReference type="SAM" id="SignalP"/>
    </source>
</evidence>
<dbReference type="PANTHER" id="PTHR11905:SF256">
    <property type="entry name" value="PEPTIDASE M12B DOMAIN-CONTAINING PROTEIN"/>
    <property type="match status" value="1"/>
</dbReference>
<evidence type="ECO:0000313" key="6">
    <source>
        <dbReference type="EMBL" id="TNN49244.1"/>
    </source>
</evidence>
<dbReference type="Proteomes" id="UP000314294">
    <property type="component" value="Unassembled WGS sequence"/>
</dbReference>
<dbReference type="InterPro" id="IPR001590">
    <property type="entry name" value="Peptidase_M12B"/>
</dbReference>
<feature type="signal peptide" evidence="4">
    <location>
        <begin position="1"/>
        <end position="27"/>
    </location>
</feature>
<feature type="region of interest" description="Disordered" evidence="3">
    <location>
        <begin position="175"/>
        <end position="253"/>
    </location>
</feature>
<feature type="compositionally biased region" description="Basic and acidic residues" evidence="3">
    <location>
        <begin position="228"/>
        <end position="247"/>
    </location>
</feature>
<organism evidence="6 7">
    <name type="scientific">Liparis tanakae</name>
    <name type="common">Tanaka's snailfish</name>
    <dbReference type="NCBI Taxonomy" id="230148"/>
    <lineage>
        <taxon>Eukaryota</taxon>
        <taxon>Metazoa</taxon>
        <taxon>Chordata</taxon>
        <taxon>Craniata</taxon>
        <taxon>Vertebrata</taxon>
        <taxon>Euteleostomi</taxon>
        <taxon>Actinopterygii</taxon>
        <taxon>Neopterygii</taxon>
        <taxon>Teleostei</taxon>
        <taxon>Neoteleostei</taxon>
        <taxon>Acanthomorphata</taxon>
        <taxon>Eupercaria</taxon>
        <taxon>Perciformes</taxon>
        <taxon>Cottioidei</taxon>
        <taxon>Cottales</taxon>
        <taxon>Liparidae</taxon>
        <taxon>Liparis</taxon>
    </lineage>
</organism>
<sequence>MRCSRERPVVFLLHVVVFFTLAAAGRGELPDSFGLFSLFAGQGGPSQEDVSTVHPVKATADGEFVSHSLAHHFGRARRDLRPLGPEGRVFYKVDHGGRSLMFNLTSNERLLSSDYVLERRNGTAGGSEHRRPGGSASCHLLGTVEAPGVRGTAAISTCKGLRGFFSLPEGHFFIEPVQKPPGDPAGAAEPHIVYPRAPTGRERSKRSAESKGTPSPCGVQDAPSDSVQVEKEREEWEREQQRGEGRAQSRRLRSVSRERWVETMVVVDAKLIEYHGSDNVESYIFTIMNMVAGIFHDASIGNAIHVILVRLILLQGDEKGLKIVHHADTTLASFCAWQKNLNPQSDTHPAHHDVAVLVTRRERHLCWEGPAL</sequence>
<dbReference type="Gene3D" id="3.40.390.10">
    <property type="entry name" value="Collagenase (Catalytic Domain)"/>
    <property type="match status" value="1"/>
</dbReference>
<dbReference type="EMBL" id="SRLO01000663">
    <property type="protein sequence ID" value="TNN49244.1"/>
    <property type="molecule type" value="Genomic_DNA"/>
</dbReference>
<keyword evidence="4" id="KW-0732">Signal</keyword>
<dbReference type="InterPro" id="IPR002870">
    <property type="entry name" value="Peptidase_M12B_N"/>
</dbReference>
<keyword evidence="1" id="KW-1015">Disulfide bond</keyword>
<dbReference type="OrthoDB" id="8945706at2759"/>
<name>A0A4Z2G8V7_9TELE</name>